<reference evidence="1" key="1">
    <citation type="submission" date="2019-12" db="EMBL/GenBank/DDBJ databases">
        <title>Genome sequencing and annotation of Brassica cretica.</title>
        <authorList>
            <person name="Studholme D.J."/>
            <person name="Sarris P.F."/>
        </authorList>
    </citation>
    <scope>NUCLEOTIDE SEQUENCE</scope>
    <source>
        <strain evidence="1">PFS-001/15</strain>
        <tissue evidence="1">Leaf</tissue>
    </source>
</reference>
<organism evidence="1 2">
    <name type="scientific">Brassica cretica</name>
    <name type="common">Mustard</name>
    <dbReference type="NCBI Taxonomy" id="69181"/>
    <lineage>
        <taxon>Eukaryota</taxon>
        <taxon>Viridiplantae</taxon>
        <taxon>Streptophyta</taxon>
        <taxon>Embryophyta</taxon>
        <taxon>Tracheophyta</taxon>
        <taxon>Spermatophyta</taxon>
        <taxon>Magnoliopsida</taxon>
        <taxon>eudicotyledons</taxon>
        <taxon>Gunneridae</taxon>
        <taxon>Pentapetalae</taxon>
        <taxon>rosids</taxon>
        <taxon>malvids</taxon>
        <taxon>Brassicales</taxon>
        <taxon>Brassicaceae</taxon>
        <taxon>Brassiceae</taxon>
        <taxon>Brassica</taxon>
    </lineage>
</organism>
<evidence type="ECO:0000313" key="2">
    <source>
        <dbReference type="Proteomes" id="UP000712281"/>
    </source>
</evidence>
<protein>
    <submittedName>
        <fullName evidence="1">Uncharacterized protein</fullName>
    </submittedName>
</protein>
<name>A0A8S9JBD9_BRACR</name>
<dbReference type="EMBL" id="QGKW02001660">
    <property type="protein sequence ID" value="KAF2578772.1"/>
    <property type="molecule type" value="Genomic_DNA"/>
</dbReference>
<comment type="caution">
    <text evidence="1">The sequence shown here is derived from an EMBL/GenBank/DDBJ whole genome shotgun (WGS) entry which is preliminary data.</text>
</comment>
<evidence type="ECO:0000313" key="1">
    <source>
        <dbReference type="EMBL" id="KAF2578772.1"/>
    </source>
</evidence>
<proteinExistence type="predicted"/>
<gene>
    <name evidence="1" type="ORF">F2Q68_00005439</name>
</gene>
<dbReference type="Proteomes" id="UP000712281">
    <property type="component" value="Unassembled WGS sequence"/>
</dbReference>
<accession>A0A8S9JBD9</accession>
<dbReference type="AlphaFoldDB" id="A0A8S9JBD9"/>
<sequence length="484" mass="55595">MLQQSDDKESRSLIDTSYSQSIDINNTTLIDIHPIPKTTIREKDKFDNQYLTPDEFGIFRDPDGYARAIDGRTLHVSREDIANILQTANGADNLFIHQRNIPERQQKATIEFYDTAGGIDKSFKQRTRHPTQPSIDVDEEKEYGIYRDDQGYARDLDGHTIRVHNRDIIRLLERDSRDKPSYICLPEHASSFPQTKLVPEIYTKDEINEIFYGVCGEHEKNKKAFQMKLDGVYYPLNDCISWLTTCMEEMKQDIARIQSAPDVARPTSIDSHLHTSIDSGLRTSIDNRISASVDANPPHPHSIKSQQDFHTSAEIDHIVEGIHRALESTKERLDIQSYIARRPEASPSIDRCNNKSTDIHQQISVDKASNRGRLAQKITSDMSDTHNHEEDISADTYARLIRHQFNLESLGDKLQKIEDATTIMKDKWRRGDEAMRDFTGTWFNKRKGLAQDLWLQPLRLASQIILGYKSKRSKQDLMATTIKA</sequence>